<gene>
    <name evidence="6" type="ORF">BDZ94DRAFT_1312614</name>
</gene>
<keyword evidence="2 4" id="KW-0863">Zinc-finger</keyword>
<feature type="domain" description="MYND-type" evidence="5">
    <location>
        <begin position="16"/>
        <end position="57"/>
    </location>
</feature>
<keyword evidence="1" id="KW-0479">Metal-binding</keyword>
<dbReference type="PROSITE" id="PS50865">
    <property type="entry name" value="ZF_MYND_2"/>
    <property type="match status" value="1"/>
</dbReference>
<comment type="caution">
    <text evidence="6">The sequence shown here is derived from an EMBL/GenBank/DDBJ whole genome shotgun (WGS) entry which is preliminary data.</text>
</comment>
<dbReference type="Gene3D" id="6.10.140.2220">
    <property type="match status" value="1"/>
</dbReference>
<reference evidence="6" key="1">
    <citation type="submission" date="2020-11" db="EMBL/GenBank/DDBJ databases">
        <authorList>
            <consortium name="DOE Joint Genome Institute"/>
            <person name="Ahrendt S."/>
            <person name="Riley R."/>
            <person name="Andreopoulos W."/>
            <person name="Labutti K."/>
            <person name="Pangilinan J."/>
            <person name="Ruiz-Duenas F.J."/>
            <person name="Barrasa J.M."/>
            <person name="Sanchez-Garcia M."/>
            <person name="Camarero S."/>
            <person name="Miyauchi S."/>
            <person name="Serrano A."/>
            <person name="Linde D."/>
            <person name="Babiker R."/>
            <person name="Drula E."/>
            <person name="Ayuso-Fernandez I."/>
            <person name="Pacheco R."/>
            <person name="Padilla G."/>
            <person name="Ferreira P."/>
            <person name="Barriuso J."/>
            <person name="Kellner H."/>
            <person name="Castanera R."/>
            <person name="Alfaro M."/>
            <person name="Ramirez L."/>
            <person name="Pisabarro A.G."/>
            <person name="Kuo A."/>
            <person name="Tritt A."/>
            <person name="Lipzen A."/>
            <person name="He G."/>
            <person name="Yan M."/>
            <person name="Ng V."/>
            <person name="Cullen D."/>
            <person name="Martin F."/>
            <person name="Rosso M.-N."/>
            <person name="Henrissat B."/>
            <person name="Hibbett D."/>
            <person name="Martinez A.T."/>
            <person name="Grigoriev I.V."/>
        </authorList>
    </citation>
    <scope>NUCLEOTIDE SEQUENCE</scope>
    <source>
        <strain evidence="6">CBS 247.69</strain>
    </source>
</reference>
<evidence type="ECO:0000256" key="4">
    <source>
        <dbReference type="PROSITE-ProRule" id="PRU00134"/>
    </source>
</evidence>
<evidence type="ECO:0000313" key="7">
    <source>
        <dbReference type="Proteomes" id="UP000807353"/>
    </source>
</evidence>
<dbReference type="SUPFAM" id="SSF144232">
    <property type="entry name" value="HIT/MYND zinc finger-like"/>
    <property type="match status" value="1"/>
</dbReference>
<evidence type="ECO:0000256" key="2">
    <source>
        <dbReference type="ARBA" id="ARBA00022771"/>
    </source>
</evidence>
<dbReference type="GO" id="GO:0008270">
    <property type="term" value="F:zinc ion binding"/>
    <property type="evidence" value="ECO:0007669"/>
    <property type="project" value="UniProtKB-KW"/>
</dbReference>
<proteinExistence type="predicted"/>
<dbReference type="Proteomes" id="UP000807353">
    <property type="component" value="Unassembled WGS sequence"/>
</dbReference>
<dbReference type="EMBL" id="MU150322">
    <property type="protein sequence ID" value="KAF9459153.1"/>
    <property type="molecule type" value="Genomic_DNA"/>
</dbReference>
<dbReference type="InterPro" id="IPR002893">
    <property type="entry name" value="Znf_MYND"/>
</dbReference>
<dbReference type="OrthoDB" id="432970at2759"/>
<evidence type="ECO:0000256" key="1">
    <source>
        <dbReference type="ARBA" id="ARBA00022723"/>
    </source>
</evidence>
<accession>A0A9P5XX12</accession>
<keyword evidence="3" id="KW-0862">Zinc</keyword>
<organism evidence="6 7">
    <name type="scientific">Collybia nuda</name>
    <dbReference type="NCBI Taxonomy" id="64659"/>
    <lineage>
        <taxon>Eukaryota</taxon>
        <taxon>Fungi</taxon>
        <taxon>Dikarya</taxon>
        <taxon>Basidiomycota</taxon>
        <taxon>Agaricomycotina</taxon>
        <taxon>Agaricomycetes</taxon>
        <taxon>Agaricomycetidae</taxon>
        <taxon>Agaricales</taxon>
        <taxon>Tricholomatineae</taxon>
        <taxon>Clitocybaceae</taxon>
        <taxon>Collybia</taxon>
    </lineage>
</organism>
<name>A0A9P5XX12_9AGAR</name>
<dbReference type="Pfam" id="PF20179">
    <property type="entry name" value="MSS51_C"/>
    <property type="match status" value="1"/>
</dbReference>
<dbReference type="PANTHER" id="PTHR28069">
    <property type="entry name" value="GH20023P"/>
    <property type="match status" value="1"/>
</dbReference>
<keyword evidence="7" id="KW-1185">Reference proteome</keyword>
<sequence>MNVDLKLYLACMLQRCWKCHAKPPDKGTLQRCGGCKRVAYCGNECQREDWMQHKAFCKPFSALEADTESITTIMAGLYDTRSVFQSEQDRLNTQTRSQSGMKTMLTRFGRPSQFSPLERELFSQEHVTFSRYVHREVPYDDGLNGSPQFQINQEIIADYTYAEDMFAEFPEVRYHYPPGPVKSERESLIDQTWRGEYLLPIKEADTSPTKANLMTKLRYSSDVLTLSMSILFALEKLNPGNDSWTKKGTITILLCGPELHGSGPDATPYEQQLLDCSQVLRVSSKGPILTTFSVMSGSQREPGTYHAYITSQGPNYAVPDVAIAFNTGCGAGPQIQRVSDQLLDNPIESTTWRETEKALVRNKAMNDEDAMKDEHRLKLAGAQFVPGLERQVNPWGSMLTFPRSYTTRGFQSFNRWIVGGFR</sequence>
<dbReference type="AlphaFoldDB" id="A0A9P5XX12"/>
<dbReference type="InterPro" id="IPR046824">
    <property type="entry name" value="Mss51-like_C"/>
</dbReference>
<protein>
    <recommendedName>
        <fullName evidence="5">MYND-type domain-containing protein</fullName>
    </recommendedName>
</protein>
<dbReference type="Pfam" id="PF01753">
    <property type="entry name" value="zf-MYND"/>
    <property type="match status" value="1"/>
</dbReference>
<evidence type="ECO:0000256" key="3">
    <source>
        <dbReference type="ARBA" id="ARBA00022833"/>
    </source>
</evidence>
<evidence type="ECO:0000313" key="6">
    <source>
        <dbReference type="EMBL" id="KAF9459153.1"/>
    </source>
</evidence>
<evidence type="ECO:0000259" key="5">
    <source>
        <dbReference type="PROSITE" id="PS50865"/>
    </source>
</evidence>